<keyword evidence="2" id="KW-0732">Signal</keyword>
<dbReference type="Pfam" id="PF17972">
    <property type="entry name" value="bMG5"/>
    <property type="match status" value="1"/>
</dbReference>
<name>A0AAV5NVJ3_9VIBR</name>
<dbReference type="InterPro" id="IPR002890">
    <property type="entry name" value="MG2"/>
</dbReference>
<dbReference type="CDD" id="cd02891">
    <property type="entry name" value="A2M_like"/>
    <property type="match status" value="1"/>
</dbReference>
<dbReference type="GO" id="GO:0005615">
    <property type="term" value="C:extracellular space"/>
    <property type="evidence" value="ECO:0007669"/>
    <property type="project" value="InterPro"/>
</dbReference>
<comment type="caution">
    <text evidence="6">The sequence shown here is derived from an EMBL/GenBank/DDBJ whole genome shotgun (WGS) entry which is preliminary data.</text>
</comment>
<keyword evidence="6" id="KW-0449">Lipoprotein</keyword>
<feature type="domain" description="Alpha-2-macroglobulin bait region" evidence="4">
    <location>
        <begin position="692"/>
        <end position="839"/>
    </location>
</feature>
<dbReference type="Pfam" id="PF07678">
    <property type="entry name" value="TED_complement"/>
    <property type="match status" value="1"/>
</dbReference>
<dbReference type="SMART" id="SM01359">
    <property type="entry name" value="A2M_N_2"/>
    <property type="match status" value="1"/>
</dbReference>
<feature type="domain" description="Alpha-2-macroglobulin" evidence="5">
    <location>
        <begin position="904"/>
        <end position="992"/>
    </location>
</feature>
<evidence type="ECO:0000259" key="5">
    <source>
        <dbReference type="SMART" id="SM01360"/>
    </source>
</evidence>
<accession>A0AAV5NVJ3</accession>
<proteinExistence type="inferred from homology"/>
<protein>
    <submittedName>
        <fullName evidence="6">Lipoprotein</fullName>
    </submittedName>
</protein>
<evidence type="ECO:0000313" key="6">
    <source>
        <dbReference type="EMBL" id="GLQ74559.1"/>
    </source>
</evidence>
<evidence type="ECO:0000256" key="1">
    <source>
        <dbReference type="ARBA" id="ARBA00010556"/>
    </source>
</evidence>
<dbReference type="Pfam" id="PF17973">
    <property type="entry name" value="bMG10"/>
    <property type="match status" value="1"/>
</dbReference>
<dbReference type="Gene3D" id="2.60.40.1930">
    <property type="match status" value="1"/>
</dbReference>
<dbReference type="InterPro" id="IPR011626">
    <property type="entry name" value="Alpha-macroglobulin_TED"/>
</dbReference>
<dbReference type="Proteomes" id="UP001156690">
    <property type="component" value="Unassembled WGS sequence"/>
</dbReference>
<dbReference type="Pfam" id="PF07703">
    <property type="entry name" value="A2M_BRD"/>
    <property type="match status" value="1"/>
</dbReference>
<dbReference type="PANTHER" id="PTHR40094:SF1">
    <property type="entry name" value="UBIQUITIN DOMAIN-CONTAINING PROTEIN"/>
    <property type="match status" value="1"/>
</dbReference>
<dbReference type="GO" id="GO:0004866">
    <property type="term" value="F:endopeptidase inhibitor activity"/>
    <property type="evidence" value="ECO:0007669"/>
    <property type="project" value="InterPro"/>
</dbReference>
<reference evidence="7" key="1">
    <citation type="journal article" date="2019" name="Int. J. Syst. Evol. Microbiol.">
        <title>The Global Catalogue of Microorganisms (GCM) 10K type strain sequencing project: providing services to taxonomists for standard genome sequencing and annotation.</title>
        <authorList>
            <consortium name="The Broad Institute Genomics Platform"/>
            <consortium name="The Broad Institute Genome Sequencing Center for Infectious Disease"/>
            <person name="Wu L."/>
            <person name="Ma J."/>
        </authorList>
    </citation>
    <scope>NUCLEOTIDE SEQUENCE [LARGE SCALE GENOMIC DNA]</scope>
    <source>
        <strain evidence="7">NBRC 15640</strain>
    </source>
</reference>
<dbReference type="InterPro" id="IPR021868">
    <property type="entry name" value="Alpha_2_Macroglob_MG3"/>
</dbReference>
<dbReference type="SUPFAM" id="SSF48239">
    <property type="entry name" value="Terpenoid cyclases/Protein prenyltransferases"/>
    <property type="match status" value="1"/>
</dbReference>
<evidence type="ECO:0000256" key="2">
    <source>
        <dbReference type="ARBA" id="ARBA00022729"/>
    </source>
</evidence>
<dbReference type="InterPro" id="IPR047565">
    <property type="entry name" value="Alpha-macroglob_thiol-ester_cl"/>
</dbReference>
<dbReference type="Pfam" id="PF01835">
    <property type="entry name" value="MG2"/>
    <property type="match status" value="1"/>
</dbReference>
<evidence type="ECO:0000256" key="3">
    <source>
        <dbReference type="SAM" id="MobiDB-lite"/>
    </source>
</evidence>
<feature type="region of interest" description="Disordered" evidence="3">
    <location>
        <begin position="1077"/>
        <end position="1103"/>
    </location>
</feature>
<dbReference type="PANTHER" id="PTHR40094">
    <property type="entry name" value="ALPHA-2-MACROGLOBULIN HOMOLOG"/>
    <property type="match status" value="1"/>
</dbReference>
<keyword evidence="7" id="KW-1185">Reference proteome</keyword>
<evidence type="ECO:0000313" key="7">
    <source>
        <dbReference type="Proteomes" id="UP001156690"/>
    </source>
</evidence>
<organism evidence="6 7">
    <name type="scientific">Vibrio penaeicida</name>
    <dbReference type="NCBI Taxonomy" id="104609"/>
    <lineage>
        <taxon>Bacteria</taxon>
        <taxon>Pseudomonadati</taxon>
        <taxon>Pseudomonadota</taxon>
        <taxon>Gammaproteobacteria</taxon>
        <taxon>Vibrionales</taxon>
        <taxon>Vibrionaceae</taxon>
        <taxon>Vibrio</taxon>
    </lineage>
</organism>
<dbReference type="SMART" id="SM01360">
    <property type="entry name" value="A2M"/>
    <property type="match status" value="1"/>
</dbReference>
<dbReference type="InterPro" id="IPR051802">
    <property type="entry name" value="YfhM-like"/>
</dbReference>
<dbReference type="Pfam" id="PF00207">
    <property type="entry name" value="A2M"/>
    <property type="match status" value="1"/>
</dbReference>
<comment type="similarity">
    <text evidence="1">Belongs to the protease inhibitor I39 (alpha-2-macroglobulin) family. Bacterial alpha-2-macroglobulin subfamily.</text>
</comment>
<gene>
    <name evidence="6" type="ORF">GCM10007932_39200</name>
</gene>
<dbReference type="InterPro" id="IPR008930">
    <property type="entry name" value="Terpenoid_cyclase/PrenylTrfase"/>
</dbReference>
<dbReference type="Gene3D" id="1.50.10.20">
    <property type="match status" value="1"/>
</dbReference>
<dbReference type="EMBL" id="BSNX01000056">
    <property type="protein sequence ID" value="GLQ74559.1"/>
    <property type="molecule type" value="Genomic_DNA"/>
</dbReference>
<dbReference type="InterPro" id="IPR001599">
    <property type="entry name" value="Macroglobln_a2"/>
</dbReference>
<dbReference type="RefSeq" id="WP_126609343.1">
    <property type="nucleotide sequence ID" value="NZ_AP025144.1"/>
</dbReference>
<dbReference type="InterPro" id="IPR041462">
    <property type="entry name" value="Bact_A2M_MG6"/>
</dbReference>
<dbReference type="InterPro" id="IPR041246">
    <property type="entry name" value="Bact_MG10"/>
</dbReference>
<sequence>MRRFAQFTLAMTLTFWSLLSWGSTTISYIGGYNHNGTPAIIVQFDDVVPFQDAVTIQKKGEEAHLPDTWQLNKAKNALIYTDINVGQGYLVALNHGLKYNGSSTKKVTIHKKDPTLEVIGRGPIVPSKGKRSVPISTTNVEQVSVEILKVSDPARFLNASHYSASPDRWALNRLTKSTQPITELSFDIEKAKTNQTQYSELLLPPELDSGWYLLIVKPTGSFSYDSEKAIQVALTDIGIQTKVFPQHLAVQLSSLSSSEPVTNAQISVYHSDGSKTDLGTSTEGFAQFDYQVKQGDILFVKKEAEVSVLPLREMPLDLSDYQVAGRQYQDHEAFVYSNRDLFRPGDTLPLNIIARDQDGEVAPDIHRLYVEYVKPDQSIAAGRWLSPSAASGFYSDHYAIPTSAPLGKWVAQIKLHKKAKTPISTFTFNVSEFVPERMDLTVDLPKDIDLGAKSVTADLDGRYLFGSPAAQNRVSIRTDYQPTNHFDTKYSDYFVGQAFSISHWRDVESIDDIKLDDQGKYSLTFPLYKSSLMKSPVNARFTFELFETGGASVSCSQQRQLWSGKKLAGLKAPQGDIDSYSSVEFHVALLSGDGKQLEAGKVDYHLERNAGGYYWVYSESSGWDIRSDDKWRPVEVNQIDTIADQSVPLQLKLDWGRYRLTLRTEDGTITRYPFWAGWNEGNAQQPVKPDQLSLTLDKKRYNAGDTVQVSLFSKQAGELILSLDGGQSLLQQRHTITADQHQFEIALDPNTNRHDLYLTATLVSSATDQDPSGNALPRRYFAVAPVMLDREARRLPVSIEHAEKLLPLEPATIKVKLDTAVETRAWVTLSLMDRGIVNLAKYHPPKMADWFFSHRRYQGDVIDLYSRLYQTRPDSFVTHHRYGGDQEIDLNVSKDDLVESKTITIMSELIQFDQNGEANITVDIPDYNGQAQVVAMAFTDNQFGQSESNVTISAPIVAELAVPRFLAPGDSSQTYMELFNTSGVNQTIKASITADDILSLPGDSEFEFMLKDGERTGVPIPFEVGQIHSSSETIALKLTIDAKGEDNSHYHQQRDWSLPVRIGQPMVSQRTLITLTPKTLTPKSKESAEDAGSTENTESVGNESFELTPDLWKNYQDFTEQFAVATFSRSPQLNFAEHASDLFRYPYGCAEQTTSKAMPWLFEDSDLNQVKAKAADGKPVRQIIEDSMNRLSTMQKANGSFSLWSKHGSADPWLSMYVTEYLLEANARFSDAVPEQMLAKALENLTRYIGASKSSDASHFYALWLGAKAGLVNNAQLYSTQSTLKDSPRHGISRLSAAHLGGAFLLNGQTKQGEEYLSWAESDTMRSRVSYYEYGSDVRDLALTISILEDVQKVMKLSPDMIELRNRLAIRVMELSASKSYLSTQERIALVRAGIALKDDTNETVELLIRENDVDRKVSSQGSGQELLAVGSSVSLVGDQSVFLRLTTKGLANSSYLNSTIDFNKALRSYRLEDGSIYKGQPLKVGDKLIVSVDYNLKEKANNALIVEYLPTGFVLENPQFTNSADIIKSSKVIESSKWDMLEYRNDRLIASTNMKKGQRYRINYVLRAETPGVSTQPALFMEKMYQPEKLIYKPYRSIESITIRP</sequence>
<evidence type="ECO:0000259" key="4">
    <source>
        <dbReference type="SMART" id="SM01359"/>
    </source>
</evidence>
<dbReference type="Pfam" id="PF11974">
    <property type="entry name" value="bMG3"/>
    <property type="match status" value="1"/>
</dbReference>
<dbReference type="Pfam" id="PF17962">
    <property type="entry name" value="bMG6"/>
    <property type="match status" value="1"/>
</dbReference>
<dbReference type="Pfam" id="PF21142">
    <property type="entry name" value="A2M_bMG2"/>
    <property type="match status" value="1"/>
</dbReference>
<dbReference type="InterPro" id="IPR011625">
    <property type="entry name" value="A2M_N_BRD"/>
</dbReference>
<dbReference type="InterPro" id="IPR041203">
    <property type="entry name" value="Bact_A2M_MG5"/>
</dbReference>
<dbReference type="InterPro" id="IPR049120">
    <property type="entry name" value="A2M_bMG2"/>
</dbReference>
<feature type="compositionally biased region" description="Polar residues" evidence="3">
    <location>
        <begin position="1093"/>
        <end position="1102"/>
    </location>
</feature>
<dbReference type="SMART" id="SM01419">
    <property type="entry name" value="Thiol-ester_cl"/>
    <property type="match status" value="1"/>
</dbReference>